<evidence type="ECO:0000313" key="9">
    <source>
        <dbReference type="EMBL" id="PMP98099.1"/>
    </source>
</evidence>
<keyword evidence="4" id="KW-0235">DNA replication</keyword>
<evidence type="ECO:0000256" key="4">
    <source>
        <dbReference type="ARBA" id="ARBA00022705"/>
    </source>
</evidence>
<gene>
    <name evidence="9" type="ORF">C0169_00640</name>
</gene>
<dbReference type="InterPro" id="IPR002298">
    <property type="entry name" value="DNA_polymerase_A"/>
</dbReference>
<evidence type="ECO:0000256" key="5">
    <source>
        <dbReference type="ARBA" id="ARBA00049244"/>
    </source>
</evidence>
<evidence type="ECO:0000313" key="10">
    <source>
        <dbReference type="Proteomes" id="UP000235619"/>
    </source>
</evidence>
<dbReference type="GO" id="GO:0003677">
    <property type="term" value="F:DNA binding"/>
    <property type="evidence" value="ECO:0007669"/>
    <property type="project" value="InterPro"/>
</dbReference>
<accession>A0A2N7QGI4</accession>
<dbReference type="InterPro" id="IPR012337">
    <property type="entry name" value="RNaseH-like_sf"/>
</dbReference>
<dbReference type="InterPro" id="IPR001098">
    <property type="entry name" value="DNA-dir_DNA_pol_A_palm_dom"/>
</dbReference>
<evidence type="ECO:0000256" key="3">
    <source>
        <dbReference type="ARBA" id="ARBA00020311"/>
    </source>
</evidence>
<feature type="coiled-coil region" evidence="6">
    <location>
        <begin position="2"/>
        <end position="49"/>
    </location>
</feature>
<dbReference type="SUPFAM" id="SSF56672">
    <property type="entry name" value="DNA/RNA polymerases"/>
    <property type="match status" value="1"/>
</dbReference>
<dbReference type="GO" id="GO:0008408">
    <property type="term" value="F:3'-5' exonuclease activity"/>
    <property type="evidence" value="ECO:0007669"/>
    <property type="project" value="InterPro"/>
</dbReference>
<comment type="caution">
    <text evidence="9">The sequence shown here is derived from an EMBL/GenBank/DDBJ whole genome shotgun (WGS) entry which is preliminary data.</text>
</comment>
<dbReference type="SUPFAM" id="SSF53098">
    <property type="entry name" value="Ribonuclease H-like"/>
    <property type="match status" value="1"/>
</dbReference>
<feature type="domain" description="DNA-directed DNA polymerase family A palm" evidence="7">
    <location>
        <begin position="219"/>
        <end position="419"/>
    </location>
</feature>
<organism evidence="9 10">
    <name type="scientific">Thermodesulfobacterium geofontis</name>
    <dbReference type="NCBI Taxonomy" id="1295609"/>
    <lineage>
        <taxon>Bacteria</taxon>
        <taxon>Pseudomonadati</taxon>
        <taxon>Thermodesulfobacteriota</taxon>
        <taxon>Thermodesulfobacteria</taxon>
        <taxon>Thermodesulfobacteriales</taxon>
        <taxon>Thermodesulfobacteriaceae</taxon>
        <taxon>Thermodesulfobacterium</taxon>
    </lineage>
</organism>
<dbReference type="InterPro" id="IPR036397">
    <property type="entry name" value="RNaseH_sf"/>
</dbReference>
<dbReference type="InterPro" id="IPR002562">
    <property type="entry name" value="3'-5'_exonuclease_dom"/>
</dbReference>
<dbReference type="EC" id="2.7.7.7" evidence="2"/>
<comment type="similarity">
    <text evidence="1">Belongs to the DNA polymerase type-A family.</text>
</comment>
<feature type="domain" description="3'-5' exonuclease" evidence="8">
    <location>
        <begin position="54"/>
        <end position="163"/>
    </location>
</feature>
<feature type="non-terminal residue" evidence="9">
    <location>
        <position position="419"/>
    </location>
</feature>
<dbReference type="AlphaFoldDB" id="A0A2N7QGI4"/>
<feature type="non-terminal residue" evidence="9">
    <location>
        <position position="1"/>
    </location>
</feature>
<dbReference type="Proteomes" id="UP000235619">
    <property type="component" value="Unassembled WGS sequence"/>
</dbReference>
<evidence type="ECO:0000256" key="1">
    <source>
        <dbReference type="ARBA" id="ARBA00007705"/>
    </source>
</evidence>
<evidence type="ECO:0000256" key="6">
    <source>
        <dbReference type="SAM" id="Coils"/>
    </source>
</evidence>
<dbReference type="Pfam" id="PF01612">
    <property type="entry name" value="DNA_pol_A_exo1"/>
    <property type="match status" value="1"/>
</dbReference>
<evidence type="ECO:0000256" key="2">
    <source>
        <dbReference type="ARBA" id="ARBA00012417"/>
    </source>
</evidence>
<evidence type="ECO:0000259" key="7">
    <source>
        <dbReference type="Pfam" id="PF00476"/>
    </source>
</evidence>
<dbReference type="PANTHER" id="PTHR10133:SF27">
    <property type="entry name" value="DNA POLYMERASE NU"/>
    <property type="match status" value="1"/>
</dbReference>
<dbReference type="GO" id="GO:0006261">
    <property type="term" value="P:DNA-templated DNA replication"/>
    <property type="evidence" value="ECO:0007669"/>
    <property type="project" value="InterPro"/>
</dbReference>
<dbReference type="GO" id="GO:0003887">
    <property type="term" value="F:DNA-directed DNA polymerase activity"/>
    <property type="evidence" value="ECO:0007669"/>
    <property type="project" value="UniProtKB-EC"/>
</dbReference>
<proteinExistence type="inferred from homology"/>
<evidence type="ECO:0000259" key="8">
    <source>
        <dbReference type="Pfam" id="PF01612"/>
    </source>
</evidence>
<keyword evidence="6" id="KW-0175">Coiled coil</keyword>
<sequence>NKDFVEEIIEEYKKDRKNLKIIQLLRKTITEYKKLLTLLEKFKKEVENEFSISEEFAEKILKDIILDERCVLIAQNPQFELAFIKKHLGIEKPIRGTDILDHLLGYSEHSLNELEKRYLMPLEEKKVLIGYTNKELSKKQALLSIKDFAFYNAEDAAKTLAIYFEECNIGKTLTTEVSNSYKKIKLKDAIKSGNEFITSIVVPFAVNAHLTGIKIDFEKCKDFAEKTCSIIEKFMEKVKEIIGSNIDNVRDDTFRKKLYELYEYEPIITPKDGKPSISESALKTIYQKTNNENLKKLVLYVYSIYKYEGLLSRYVEKYPFYINPVTKRIHPWFNIVKTVSGRLSCKDPNIQQVPREPFVSCPDCFIVPIVSEKVCPLCKSEKPFSPIIDFREVFIPENDHLLVMADYSQIEMAILAELS</sequence>
<dbReference type="Pfam" id="PF00476">
    <property type="entry name" value="DNA_pol_A"/>
    <property type="match status" value="1"/>
</dbReference>
<dbReference type="Gene3D" id="1.10.150.20">
    <property type="entry name" value="5' to 3' exonuclease, C-terminal subdomain"/>
    <property type="match status" value="1"/>
</dbReference>
<dbReference type="Gene3D" id="1.20.1060.10">
    <property type="entry name" value="Taq DNA Polymerase, Chain T, domain 4"/>
    <property type="match status" value="1"/>
</dbReference>
<comment type="catalytic activity">
    <reaction evidence="5">
        <text>DNA(n) + a 2'-deoxyribonucleoside 5'-triphosphate = DNA(n+1) + diphosphate</text>
        <dbReference type="Rhea" id="RHEA:22508"/>
        <dbReference type="Rhea" id="RHEA-COMP:17339"/>
        <dbReference type="Rhea" id="RHEA-COMP:17340"/>
        <dbReference type="ChEBI" id="CHEBI:33019"/>
        <dbReference type="ChEBI" id="CHEBI:61560"/>
        <dbReference type="ChEBI" id="CHEBI:173112"/>
        <dbReference type="EC" id="2.7.7.7"/>
    </reaction>
</comment>
<protein>
    <recommendedName>
        <fullName evidence="3">DNA polymerase I</fullName>
        <ecNumber evidence="2">2.7.7.7</ecNumber>
    </recommendedName>
</protein>
<dbReference type="EMBL" id="PNJD01000035">
    <property type="protein sequence ID" value="PMP98099.1"/>
    <property type="molecule type" value="Genomic_DNA"/>
</dbReference>
<dbReference type="PANTHER" id="PTHR10133">
    <property type="entry name" value="DNA POLYMERASE I"/>
    <property type="match status" value="1"/>
</dbReference>
<name>A0A2N7QGI4_9BACT</name>
<dbReference type="InterPro" id="IPR043502">
    <property type="entry name" value="DNA/RNA_pol_sf"/>
</dbReference>
<dbReference type="Gene3D" id="3.30.70.370">
    <property type="match status" value="1"/>
</dbReference>
<dbReference type="Gene3D" id="3.30.420.10">
    <property type="entry name" value="Ribonuclease H-like superfamily/Ribonuclease H"/>
    <property type="match status" value="1"/>
</dbReference>
<dbReference type="GO" id="GO:0006302">
    <property type="term" value="P:double-strand break repair"/>
    <property type="evidence" value="ECO:0007669"/>
    <property type="project" value="TreeGrafter"/>
</dbReference>
<reference evidence="9 10" key="1">
    <citation type="submission" date="2018-01" db="EMBL/GenBank/DDBJ databases">
        <title>Metagenomic assembled genomes from two thermal pools in the Uzon Caldera, Kamchatka, Russia.</title>
        <authorList>
            <person name="Wilkins L."/>
            <person name="Ettinger C."/>
        </authorList>
    </citation>
    <scope>NUCLEOTIDE SEQUENCE [LARGE SCALE GENOMIC DNA]</scope>
    <source>
        <strain evidence="9">ARK-04</strain>
    </source>
</reference>